<comment type="caution">
    <text evidence="2">The sequence shown here is derived from an EMBL/GenBank/DDBJ whole genome shotgun (WGS) entry which is preliminary data.</text>
</comment>
<evidence type="ECO:0000256" key="1">
    <source>
        <dbReference type="SAM" id="Phobius"/>
    </source>
</evidence>
<sequence>LGIGDDRLELIQGSVQLLAELAIVDYPQFRQFIQLCLHFLDCDFSHCCVPPLMMNLPRAGCLLGSRVFPEPDLEINIAVQGSQEGKRKKLKMFIFQIIDSILIPILQNVFFFCRNNKHLTHNYFKV</sequence>
<organism evidence="2">
    <name type="scientific">marine sediment metagenome</name>
    <dbReference type="NCBI Taxonomy" id="412755"/>
    <lineage>
        <taxon>unclassified sequences</taxon>
        <taxon>metagenomes</taxon>
        <taxon>ecological metagenomes</taxon>
    </lineage>
</organism>
<proteinExistence type="predicted"/>
<dbReference type="EMBL" id="LAZR01047518">
    <property type="protein sequence ID" value="KKK94039.1"/>
    <property type="molecule type" value="Genomic_DNA"/>
</dbReference>
<keyword evidence="1" id="KW-0472">Membrane</keyword>
<name>A0A0F9BUF3_9ZZZZ</name>
<feature type="non-terminal residue" evidence="2">
    <location>
        <position position="1"/>
    </location>
</feature>
<reference evidence="2" key="1">
    <citation type="journal article" date="2015" name="Nature">
        <title>Complex archaea that bridge the gap between prokaryotes and eukaryotes.</title>
        <authorList>
            <person name="Spang A."/>
            <person name="Saw J.H."/>
            <person name="Jorgensen S.L."/>
            <person name="Zaremba-Niedzwiedzka K."/>
            <person name="Martijn J."/>
            <person name="Lind A.E."/>
            <person name="van Eijk R."/>
            <person name="Schleper C."/>
            <person name="Guy L."/>
            <person name="Ettema T.J."/>
        </authorList>
    </citation>
    <scope>NUCLEOTIDE SEQUENCE</scope>
</reference>
<protein>
    <submittedName>
        <fullName evidence="2">Uncharacterized protein</fullName>
    </submittedName>
</protein>
<keyword evidence="1" id="KW-1133">Transmembrane helix</keyword>
<evidence type="ECO:0000313" key="2">
    <source>
        <dbReference type="EMBL" id="KKK94039.1"/>
    </source>
</evidence>
<dbReference type="AlphaFoldDB" id="A0A0F9BUF3"/>
<keyword evidence="1" id="KW-0812">Transmembrane</keyword>
<gene>
    <name evidence="2" type="ORF">LCGC14_2686870</name>
</gene>
<feature type="transmembrane region" description="Helical" evidence="1">
    <location>
        <begin position="93"/>
        <end position="112"/>
    </location>
</feature>
<accession>A0A0F9BUF3</accession>